<evidence type="ECO:0000256" key="6">
    <source>
        <dbReference type="ARBA" id="ARBA00049496"/>
    </source>
</evidence>
<name>A0ABU0WQK1_9PROT</name>
<gene>
    <name evidence="10" type="ORF">QSG27_27820</name>
</gene>
<evidence type="ECO:0000256" key="4">
    <source>
        <dbReference type="ARBA" id="ARBA00022946"/>
    </source>
</evidence>
<dbReference type="InterPro" id="IPR042157">
    <property type="entry name" value="HOT"/>
</dbReference>
<dbReference type="CDD" id="cd08190">
    <property type="entry name" value="HOT"/>
    <property type="match status" value="1"/>
</dbReference>
<organism evidence="10 11">
    <name type="scientific">Azospirillum isscasi</name>
    <dbReference type="NCBI Taxonomy" id="3053926"/>
    <lineage>
        <taxon>Bacteria</taxon>
        <taxon>Pseudomonadati</taxon>
        <taxon>Pseudomonadota</taxon>
        <taxon>Alphaproteobacteria</taxon>
        <taxon>Rhodospirillales</taxon>
        <taxon>Azospirillaceae</taxon>
        <taxon>Azospirillum</taxon>
    </lineage>
</organism>
<dbReference type="SUPFAM" id="SSF56796">
    <property type="entry name" value="Dehydroquinate synthase-like"/>
    <property type="match status" value="1"/>
</dbReference>
<dbReference type="InterPro" id="IPR056798">
    <property type="entry name" value="ADH_Fe_C"/>
</dbReference>
<dbReference type="Proteomes" id="UP001227317">
    <property type="component" value="Unassembled WGS sequence"/>
</dbReference>
<comment type="catalytic activity">
    <reaction evidence="6">
        <text>4-hydroxybutanoate + 2-oxoglutarate = (R)-2-hydroxyglutarate + succinate semialdehyde</text>
        <dbReference type="Rhea" id="RHEA:24734"/>
        <dbReference type="ChEBI" id="CHEBI:15801"/>
        <dbReference type="ChEBI" id="CHEBI:16724"/>
        <dbReference type="ChEBI" id="CHEBI:16810"/>
        <dbReference type="ChEBI" id="CHEBI:57706"/>
        <dbReference type="EC" id="1.1.99.24"/>
    </reaction>
</comment>
<dbReference type="Pfam" id="PF25137">
    <property type="entry name" value="ADH_Fe_C"/>
    <property type="match status" value="1"/>
</dbReference>
<dbReference type="RefSeq" id="WP_306711960.1">
    <property type="nucleotide sequence ID" value="NZ_JAUJFI010000266.1"/>
</dbReference>
<feature type="domain" description="Alcohol dehydrogenase iron-type/glycerol dehydrogenase GldA" evidence="8">
    <location>
        <begin position="36"/>
        <end position="206"/>
    </location>
</feature>
<evidence type="ECO:0000256" key="7">
    <source>
        <dbReference type="SAM" id="MobiDB-lite"/>
    </source>
</evidence>
<evidence type="ECO:0000256" key="5">
    <source>
        <dbReference type="ARBA" id="ARBA00023002"/>
    </source>
</evidence>
<dbReference type="Gene3D" id="3.40.50.1970">
    <property type="match status" value="1"/>
</dbReference>
<dbReference type="PANTHER" id="PTHR11496:SF83">
    <property type="entry name" value="HYDROXYACID-OXOACID TRANSHYDROGENASE, MITOCHONDRIAL"/>
    <property type="match status" value="1"/>
</dbReference>
<dbReference type="Pfam" id="PF00465">
    <property type="entry name" value="Fe-ADH"/>
    <property type="match status" value="1"/>
</dbReference>
<dbReference type="EMBL" id="JAUJFI010000266">
    <property type="protein sequence ID" value="MDQ2106527.1"/>
    <property type="molecule type" value="Genomic_DNA"/>
</dbReference>
<keyword evidence="5 10" id="KW-0560">Oxidoreductase</keyword>
<evidence type="ECO:0000256" key="1">
    <source>
        <dbReference type="ARBA" id="ARBA00000813"/>
    </source>
</evidence>
<keyword evidence="4" id="KW-0809">Transit peptide</keyword>
<dbReference type="EC" id="1.1.99.24" evidence="3"/>
<comment type="catalytic activity">
    <reaction evidence="1">
        <text>(S)-3-hydroxybutanoate + 2-oxoglutarate = (R)-2-hydroxyglutarate + acetoacetate</text>
        <dbReference type="Rhea" id="RHEA:23048"/>
        <dbReference type="ChEBI" id="CHEBI:11047"/>
        <dbReference type="ChEBI" id="CHEBI:13705"/>
        <dbReference type="ChEBI" id="CHEBI:15801"/>
        <dbReference type="ChEBI" id="CHEBI:16810"/>
        <dbReference type="EC" id="1.1.99.24"/>
    </reaction>
</comment>
<sequence>MTRPMTRPMTSPMTDSIAHPILPNGDTGFTVEAASMKFGRGMLAEAGNDARNMGMRRVALFTDPHVAGIAPFAAALESLKAAGLDVAVYDRCAVEPTSASFLEAADFARDGAFDGYVSIGGGSVIDTAKAANLYATHPADFLAYVNKPLGEGRPVPGPVKPHIACPTTCGTGSETTGVAIFDHVEMRVKTGISSRFLRPNLALVDPATIDSLPPGVIASTGFDVLTHAIESHTARSYRSRPRPDAANPRPPYQGANPWSDIGSLQAIRLGGQYLERAVNDPADEEARDALMFAATLAGLAFGNAGVHIPHAMSYSVAGMNHSFTALGYEKANPMVPHGISVVLNAPAAFRFTGSAEPERHLRAAEALGAEVRDVSPADGGAVLAARLIAMMRATHLPNGLSALGYGAADIPDLVRGAMAQQRLLTIAPRPVTEDDLRRLYADAMTYW</sequence>
<proteinExistence type="inferred from homology"/>
<accession>A0ABU0WQK1</accession>
<evidence type="ECO:0000259" key="9">
    <source>
        <dbReference type="Pfam" id="PF25137"/>
    </source>
</evidence>
<dbReference type="InterPro" id="IPR039697">
    <property type="entry name" value="Alcohol_dehydrogenase_Fe"/>
</dbReference>
<dbReference type="PROSITE" id="PS00913">
    <property type="entry name" value="ADH_IRON_1"/>
    <property type="match status" value="1"/>
</dbReference>
<comment type="similarity">
    <text evidence="2">Belongs to the iron-containing alcohol dehydrogenase family. Hydroxyacid-oxoacid transhydrogenase subfamily.</text>
</comment>
<feature type="domain" description="Fe-containing alcohol dehydrogenase-like C-terminal" evidence="9">
    <location>
        <begin position="254"/>
        <end position="444"/>
    </location>
</feature>
<dbReference type="InterPro" id="IPR001670">
    <property type="entry name" value="ADH_Fe/GldA"/>
</dbReference>
<evidence type="ECO:0000256" key="2">
    <source>
        <dbReference type="ARBA" id="ARBA00010005"/>
    </source>
</evidence>
<keyword evidence="11" id="KW-1185">Reference proteome</keyword>
<dbReference type="InterPro" id="IPR018211">
    <property type="entry name" value="ADH_Fe_CS"/>
</dbReference>
<evidence type="ECO:0000259" key="8">
    <source>
        <dbReference type="Pfam" id="PF00465"/>
    </source>
</evidence>
<reference evidence="10 11" key="1">
    <citation type="submission" date="2023-06" db="EMBL/GenBank/DDBJ databases">
        <title>Azospirillum isscasensis sp.nov, a bacterium isolated from rhizosphere soil of rice.</title>
        <authorList>
            <person name="Wang H."/>
        </authorList>
    </citation>
    <scope>NUCLEOTIDE SEQUENCE [LARGE SCALE GENOMIC DNA]</scope>
    <source>
        <strain evidence="10 11">C340-1</strain>
    </source>
</reference>
<evidence type="ECO:0000313" key="10">
    <source>
        <dbReference type="EMBL" id="MDQ2106527.1"/>
    </source>
</evidence>
<feature type="region of interest" description="Disordered" evidence="7">
    <location>
        <begin position="233"/>
        <end position="257"/>
    </location>
</feature>
<comment type="caution">
    <text evidence="10">The sequence shown here is derived from an EMBL/GenBank/DDBJ whole genome shotgun (WGS) entry which is preliminary data.</text>
</comment>
<evidence type="ECO:0000256" key="3">
    <source>
        <dbReference type="ARBA" id="ARBA00013182"/>
    </source>
</evidence>
<dbReference type="GO" id="GO:0047988">
    <property type="term" value="F:hydroxyacid-oxoacid transhydrogenase activity"/>
    <property type="evidence" value="ECO:0007669"/>
    <property type="project" value="UniProtKB-EC"/>
</dbReference>
<dbReference type="PANTHER" id="PTHR11496">
    <property type="entry name" value="ALCOHOL DEHYDROGENASE"/>
    <property type="match status" value="1"/>
</dbReference>
<dbReference type="Gene3D" id="1.20.1090.10">
    <property type="entry name" value="Dehydroquinate synthase-like - alpha domain"/>
    <property type="match status" value="1"/>
</dbReference>
<evidence type="ECO:0000313" key="11">
    <source>
        <dbReference type="Proteomes" id="UP001227317"/>
    </source>
</evidence>
<protein>
    <recommendedName>
        <fullName evidence="3">hydroxyacid-oxoacid transhydrogenase</fullName>
        <ecNumber evidence="3">1.1.99.24</ecNumber>
    </recommendedName>
</protein>